<keyword evidence="1" id="KW-0614">Plasmid</keyword>
<evidence type="ECO:0000313" key="1">
    <source>
        <dbReference type="EMBL" id="CCE21238.1"/>
    </source>
</evidence>
<dbReference type="AlphaFoldDB" id="A0A9P1K245"/>
<dbReference type="EMBL" id="HE603111">
    <property type="protein sequence ID" value="CCE21238.1"/>
    <property type="molecule type" value="Genomic_DNA"/>
</dbReference>
<gene>
    <name evidence="1" type="ORF">HUS41_pII0088</name>
</gene>
<sequence length="46" mass="5451">MALLAVNENIRGPRRKLTFILGKVAEYLIRDLCTDRCRQSWSCRRK</sequence>
<protein>
    <submittedName>
        <fullName evidence="1">Uncharacterized protein</fullName>
    </submittedName>
</protein>
<reference evidence="1" key="1">
    <citation type="submission" date="2011-10" db="EMBL/GenBank/DDBJ databases">
        <authorList>
            <person name="Kuenne C."/>
        </authorList>
    </citation>
    <scope>NUCLEOTIDE SEQUENCE</scope>
    <source>
        <strain evidence="1">HUSEC41</strain>
        <plasmid evidence="1">pHUSEC41-2</plasmid>
    </source>
</reference>
<accession>A0A9P1K245</accession>
<proteinExistence type="predicted"/>
<name>A0A9P1K245_ECOLX</name>
<organism evidence="1">
    <name type="scientific">Escherichia coli</name>
    <dbReference type="NCBI Taxonomy" id="562"/>
    <lineage>
        <taxon>Bacteria</taxon>
        <taxon>Pseudomonadati</taxon>
        <taxon>Pseudomonadota</taxon>
        <taxon>Gammaproteobacteria</taxon>
        <taxon>Enterobacterales</taxon>
        <taxon>Enterobacteriaceae</taxon>
        <taxon>Escherichia</taxon>
    </lineage>
</organism>
<reference evidence="1" key="2">
    <citation type="journal article" date="2012" name="J. Bacteriol.">
        <title>Complete Sequences of Plasmids from the Hemolytic-Uremic Syndrome-Associated Escherichia coli Strain HUSEC41.</title>
        <authorList>
            <person name="Kunne C."/>
            <person name="Billion A."/>
            <person name="Mshana S.E."/>
            <person name="Schmiedel J."/>
            <person name="Domann E."/>
            <person name="Hossain H."/>
            <person name="Hain T."/>
            <person name="Imirzalioglu C."/>
            <person name="Chakraborty T."/>
        </authorList>
    </citation>
    <scope>NUCLEOTIDE SEQUENCE</scope>
    <source>
        <strain evidence="1">HUSEC41</strain>
    </source>
</reference>
<geneLocation type="plasmid" evidence="1">
    <name>pHUSEC41-2</name>
</geneLocation>